<dbReference type="PANTHER" id="PTHR43029">
    <property type="entry name" value="AMMONIUM TRANSPORTER MEP2"/>
    <property type="match status" value="1"/>
</dbReference>
<feature type="domain" description="Ammonium transporter AmtB-like" evidence="11">
    <location>
        <begin position="41"/>
        <end position="426"/>
    </location>
</feature>
<feature type="transmembrane region" description="Helical" evidence="10">
    <location>
        <begin position="76"/>
        <end position="95"/>
    </location>
</feature>
<name>A0A2M9Y578_9LEPT</name>
<feature type="transmembrane region" description="Helical" evidence="10">
    <location>
        <begin position="313"/>
        <end position="330"/>
    </location>
</feature>
<reference evidence="12" key="1">
    <citation type="journal article" date="2019" name="PLoS Negl. Trop. Dis.">
        <title>Revisiting the worldwide diversity of Leptospira species in the environment.</title>
        <authorList>
            <person name="Vincent A.T."/>
            <person name="Schiettekatte O."/>
            <person name="Bourhy P."/>
            <person name="Veyrier F.J."/>
            <person name="Picardeau M."/>
        </authorList>
    </citation>
    <scope>NUCLEOTIDE SEQUENCE [LARGE SCALE GENOMIC DNA]</scope>
    <source>
        <strain evidence="12">201800277</strain>
    </source>
</reference>
<evidence type="ECO:0000313" key="12">
    <source>
        <dbReference type="EMBL" id="TGK96838.1"/>
    </source>
</evidence>
<dbReference type="EMBL" id="RQFP01000001">
    <property type="protein sequence ID" value="TGK96838.1"/>
    <property type="molecule type" value="Genomic_DNA"/>
</dbReference>
<gene>
    <name evidence="12" type="primary">amt</name>
    <name evidence="12" type="ORF">EHQ30_09670</name>
</gene>
<dbReference type="NCBIfam" id="TIGR00836">
    <property type="entry name" value="amt"/>
    <property type="match status" value="1"/>
</dbReference>
<keyword evidence="3 10" id="KW-0813">Transport</keyword>
<dbReference type="OrthoDB" id="9814202at2"/>
<feature type="transmembrane region" description="Helical" evidence="10">
    <location>
        <begin position="39"/>
        <end position="64"/>
    </location>
</feature>
<evidence type="ECO:0000256" key="1">
    <source>
        <dbReference type="ARBA" id="ARBA00004651"/>
    </source>
</evidence>
<dbReference type="FunFam" id="1.10.3430.10:FF:000007">
    <property type="entry name" value="Ammonium transporter"/>
    <property type="match status" value="1"/>
</dbReference>
<dbReference type="InterPro" id="IPR029020">
    <property type="entry name" value="Ammonium/urea_transptr"/>
</dbReference>
<evidence type="ECO:0000256" key="9">
    <source>
        <dbReference type="ARBA" id="ARBA00050025"/>
    </source>
</evidence>
<sequence>MNIQLVLRPLLVSVLFLLPGFLAAEGELPSPPTIDKSDTTWMLVSSAFVFFMIPGLALFYGGIVRSKNVLSTMMHSFVAIIVMTLQWTIFGYSFAFSGDNPYFGNFDLAFLNGIDVDSVKGSIPTYVHFLFQGMFAIITPALISGAIAERIKLSAYVVFILVWSTLVYDPVAHWVWADSGWLLKMNALDFAGGTVVHLISGIGGLAAAIVIGKRKGDPGLLTHPNNMTYTLLGSGLLWFGWFGFNAGSGLSVNGLAARAFLVTLIAPAAAGASWLLIEWLHTKKATALGAASGIVAGLVVITPASGYVGVQGALIMGVLVSPVCYMAILLKGKLRYDDTLDAFGIHGAGGAFGAILTGYFALELAEGITLGDQMTAQIISVVATGFYSFVVSYILAFVIEKTIGFRIEEDKEITGLDQEIHGEKGYDIR</sequence>
<proteinExistence type="inferred from homology"/>
<dbReference type="GO" id="GO:0005886">
    <property type="term" value="C:plasma membrane"/>
    <property type="evidence" value="ECO:0007669"/>
    <property type="project" value="UniProtKB-SubCell"/>
</dbReference>
<feature type="transmembrane region" description="Helical" evidence="10">
    <location>
        <begin position="342"/>
        <end position="362"/>
    </location>
</feature>
<dbReference type="SUPFAM" id="SSF111352">
    <property type="entry name" value="Ammonium transporter"/>
    <property type="match status" value="1"/>
</dbReference>
<evidence type="ECO:0000259" key="11">
    <source>
        <dbReference type="Pfam" id="PF00909"/>
    </source>
</evidence>
<keyword evidence="8 10" id="KW-0924">Ammonia transport</keyword>
<evidence type="ECO:0000256" key="8">
    <source>
        <dbReference type="ARBA" id="ARBA00023177"/>
    </source>
</evidence>
<comment type="caution">
    <text evidence="12">The sequence shown here is derived from an EMBL/GenBank/DDBJ whole genome shotgun (WGS) entry which is preliminary data.</text>
</comment>
<feature type="transmembrane region" description="Helical" evidence="10">
    <location>
        <begin position="288"/>
        <end position="307"/>
    </location>
</feature>
<evidence type="ECO:0000256" key="5">
    <source>
        <dbReference type="ARBA" id="ARBA00022692"/>
    </source>
</evidence>
<dbReference type="Pfam" id="PF00909">
    <property type="entry name" value="Ammonium_transp"/>
    <property type="match status" value="1"/>
</dbReference>
<comment type="subcellular location">
    <subcellularLocation>
        <location evidence="1 10">Cell membrane</location>
        <topology evidence="1 10">Multi-pass membrane protein</topology>
    </subcellularLocation>
</comment>
<comment type="similarity">
    <text evidence="2 10">Belongs to the ammonia transporter channel (TC 1.A.11.2) family.</text>
</comment>
<feature type="transmembrane region" description="Helical" evidence="10">
    <location>
        <begin position="155"/>
        <end position="176"/>
    </location>
</feature>
<evidence type="ECO:0000256" key="3">
    <source>
        <dbReference type="ARBA" id="ARBA00022448"/>
    </source>
</evidence>
<evidence type="ECO:0000256" key="4">
    <source>
        <dbReference type="ARBA" id="ARBA00022475"/>
    </source>
</evidence>
<feature type="transmembrane region" description="Helical" evidence="10">
    <location>
        <begin position="188"/>
        <end position="212"/>
    </location>
</feature>
<feature type="transmembrane region" description="Helical" evidence="10">
    <location>
        <begin position="256"/>
        <end position="276"/>
    </location>
</feature>
<feature type="transmembrane region" description="Helical" evidence="10">
    <location>
        <begin position="126"/>
        <end position="148"/>
    </location>
</feature>
<dbReference type="PANTHER" id="PTHR43029:SF10">
    <property type="entry name" value="AMMONIUM TRANSPORTER MEP2"/>
    <property type="match status" value="1"/>
</dbReference>
<keyword evidence="5 10" id="KW-0812">Transmembrane</keyword>
<accession>A0A2M9Y578</accession>
<dbReference type="InterPro" id="IPR018047">
    <property type="entry name" value="Ammonium_transpt_CS"/>
</dbReference>
<dbReference type="Proteomes" id="UP000297891">
    <property type="component" value="Unassembled WGS sequence"/>
</dbReference>
<feature type="transmembrane region" description="Helical" evidence="10">
    <location>
        <begin position="374"/>
        <end position="399"/>
    </location>
</feature>
<dbReference type="Gene3D" id="1.10.3430.10">
    <property type="entry name" value="Ammonium transporter AmtB like domains"/>
    <property type="match status" value="1"/>
</dbReference>
<dbReference type="InterPro" id="IPR001905">
    <property type="entry name" value="Ammonium_transpt"/>
</dbReference>
<keyword evidence="6 10" id="KW-1133">Transmembrane helix</keyword>
<dbReference type="AlphaFoldDB" id="A0A2M9Y578"/>
<protein>
    <recommendedName>
        <fullName evidence="9 10">Ammonium transporter</fullName>
    </recommendedName>
</protein>
<keyword evidence="7 10" id="KW-0472">Membrane</keyword>
<dbReference type="RefSeq" id="WP_100789998.1">
    <property type="nucleotide sequence ID" value="NZ_NPDQ01000002.1"/>
</dbReference>
<evidence type="ECO:0000256" key="10">
    <source>
        <dbReference type="RuleBase" id="RU362002"/>
    </source>
</evidence>
<keyword evidence="13" id="KW-1185">Reference proteome</keyword>
<dbReference type="InterPro" id="IPR024041">
    <property type="entry name" value="NH4_transpt_AmtB-like_dom"/>
</dbReference>
<evidence type="ECO:0000256" key="6">
    <source>
        <dbReference type="ARBA" id="ARBA00022989"/>
    </source>
</evidence>
<evidence type="ECO:0000256" key="2">
    <source>
        <dbReference type="ARBA" id="ARBA00005887"/>
    </source>
</evidence>
<dbReference type="PROSITE" id="PS01219">
    <property type="entry name" value="AMMONIUM_TRANSP"/>
    <property type="match status" value="1"/>
</dbReference>
<organism evidence="12 13">
    <name type="scientific">Leptospira brenneri</name>
    <dbReference type="NCBI Taxonomy" id="2023182"/>
    <lineage>
        <taxon>Bacteria</taxon>
        <taxon>Pseudomonadati</taxon>
        <taxon>Spirochaetota</taxon>
        <taxon>Spirochaetia</taxon>
        <taxon>Leptospirales</taxon>
        <taxon>Leptospiraceae</taxon>
        <taxon>Leptospira</taxon>
    </lineage>
</organism>
<evidence type="ECO:0000313" key="13">
    <source>
        <dbReference type="Proteomes" id="UP000297891"/>
    </source>
</evidence>
<keyword evidence="4" id="KW-1003">Cell membrane</keyword>
<feature type="transmembrane region" description="Helical" evidence="10">
    <location>
        <begin position="224"/>
        <end position="244"/>
    </location>
</feature>
<dbReference type="GO" id="GO:0008519">
    <property type="term" value="F:ammonium channel activity"/>
    <property type="evidence" value="ECO:0007669"/>
    <property type="project" value="InterPro"/>
</dbReference>
<evidence type="ECO:0000256" key="7">
    <source>
        <dbReference type="ARBA" id="ARBA00023136"/>
    </source>
</evidence>